<gene>
    <name evidence="2" type="primary">lapB</name>
    <name evidence="4" type="ORF">CT19425_90264</name>
</gene>
<feature type="binding site" evidence="2">
    <location>
        <position position="380"/>
    </location>
    <ligand>
        <name>Fe cation</name>
        <dbReference type="ChEBI" id="CHEBI:24875"/>
    </ligand>
</feature>
<dbReference type="Proteomes" id="UP000255505">
    <property type="component" value="Chromosome I"/>
</dbReference>
<name>A0A375IGG5_9BURK</name>
<keyword evidence="2" id="KW-1133">Transmembrane helix</keyword>
<feature type="topological domain" description="Cytoplasmic" evidence="2">
    <location>
        <begin position="23"/>
        <end position="409"/>
    </location>
</feature>
<organism evidence="4 5">
    <name type="scientific">Cupriavidus taiwanensis</name>
    <dbReference type="NCBI Taxonomy" id="164546"/>
    <lineage>
        <taxon>Bacteria</taxon>
        <taxon>Pseudomonadati</taxon>
        <taxon>Pseudomonadota</taxon>
        <taxon>Betaproteobacteria</taxon>
        <taxon>Burkholderiales</taxon>
        <taxon>Burkholderiaceae</taxon>
        <taxon>Cupriavidus</taxon>
    </lineage>
</organism>
<feature type="binding site" evidence="2">
    <location>
        <position position="394"/>
    </location>
    <ligand>
        <name>Fe cation</name>
        <dbReference type="ChEBI" id="CHEBI:24875"/>
    </ligand>
</feature>
<dbReference type="GO" id="GO:0005506">
    <property type="term" value="F:iron ion binding"/>
    <property type="evidence" value="ECO:0007669"/>
    <property type="project" value="UniProtKB-UniRule"/>
</dbReference>
<dbReference type="GO" id="GO:0046890">
    <property type="term" value="P:regulation of lipid biosynthetic process"/>
    <property type="evidence" value="ECO:0007669"/>
    <property type="project" value="UniProtKB-UniRule"/>
</dbReference>
<comment type="subcellular location">
    <subcellularLocation>
        <location evidence="2">Cell inner membrane</location>
        <topology evidence="2">Single-pass membrane protein</topology>
        <orientation evidence="2">Cytoplasmic side</orientation>
    </subcellularLocation>
</comment>
<dbReference type="RefSeq" id="WP_115662777.1">
    <property type="nucleotide sequence ID" value="NZ_LT991976.1"/>
</dbReference>
<evidence type="ECO:0000313" key="5">
    <source>
        <dbReference type="Proteomes" id="UP000255505"/>
    </source>
</evidence>
<protein>
    <recommendedName>
        <fullName evidence="2">Lipopolysaccharide assembly protein B</fullName>
    </recommendedName>
</protein>
<dbReference type="GO" id="GO:0008653">
    <property type="term" value="P:lipopolysaccharide metabolic process"/>
    <property type="evidence" value="ECO:0007669"/>
    <property type="project" value="InterPro"/>
</dbReference>
<accession>A0A375IGG5</accession>
<keyword evidence="2" id="KW-0812">Transmembrane</keyword>
<dbReference type="InterPro" id="IPR011990">
    <property type="entry name" value="TPR-like_helical_dom_sf"/>
</dbReference>
<dbReference type="Pfam" id="PF13432">
    <property type="entry name" value="TPR_16"/>
    <property type="match status" value="3"/>
</dbReference>
<keyword evidence="2" id="KW-0677">Repeat</keyword>
<dbReference type="GO" id="GO:0009898">
    <property type="term" value="C:cytoplasmic side of plasma membrane"/>
    <property type="evidence" value="ECO:0007669"/>
    <property type="project" value="UniProtKB-UniRule"/>
</dbReference>
<dbReference type="InterPro" id="IPR030865">
    <property type="entry name" value="LapB"/>
</dbReference>
<evidence type="ECO:0000256" key="1">
    <source>
        <dbReference type="ARBA" id="ARBA00022723"/>
    </source>
</evidence>
<dbReference type="InterPro" id="IPR019734">
    <property type="entry name" value="TPR_rpt"/>
</dbReference>
<dbReference type="SMART" id="SM00028">
    <property type="entry name" value="TPR"/>
    <property type="match status" value="3"/>
</dbReference>
<dbReference type="HAMAP" id="MF_00994">
    <property type="entry name" value="LPS_assembly_LapB"/>
    <property type="match status" value="1"/>
</dbReference>
<evidence type="ECO:0000256" key="2">
    <source>
        <dbReference type="HAMAP-Rule" id="MF_00994"/>
    </source>
</evidence>
<dbReference type="InterPro" id="IPR041166">
    <property type="entry name" value="Rubredoxin_2"/>
</dbReference>
<keyword evidence="2" id="KW-0802">TPR repeat</keyword>
<dbReference type="EMBL" id="LT991976">
    <property type="protein sequence ID" value="SPK73160.1"/>
    <property type="molecule type" value="Genomic_DNA"/>
</dbReference>
<keyword evidence="1 2" id="KW-0479">Metal-binding</keyword>
<sequence length="409" mass="45939">MMFETWWLLALPLVFGLGWMAARFDVRQMMSEQGALPRSYFKGLNFLLNEQPDKAIDAFVEVARLDPETTELHFALGALFRRRGETERAIRVHQNLATRPDLPEPEREHALFELGEDYLRAGLLDRAEESLRRLMSGPYAASAKRVLLELYEVEKEWQKAIDAARELQTLEQKSYSLQIAQFCCELAQDALQRKRPEDAVKWLNQAVAENPANVRAPILLGDVAAAAGDARAALGHWLGIERQDASFLPLVAERVVKAYATLNEQGVALEWLRGLLKGKLAPEVLDTAYKAELEVNGPEAAARLMREQLRRQPTLLALTKYFEAQAAVAAVPAAQAAAVEAAAGQAEGAEDGDEARETTAIRDLLQLRTRNLARYTCRECGFRARLFYWQCPGCNRWETYAPRRSETLG</sequence>
<comment type="similarity">
    <text evidence="2">Belongs to the LapB family.</text>
</comment>
<keyword evidence="2" id="KW-1003">Cell membrane</keyword>
<reference evidence="4 5" key="1">
    <citation type="submission" date="2018-01" db="EMBL/GenBank/DDBJ databases">
        <authorList>
            <person name="Gaut B.S."/>
            <person name="Morton B.R."/>
            <person name="Clegg M.T."/>
            <person name="Duvall M.R."/>
        </authorList>
    </citation>
    <scope>NUCLEOTIDE SEQUENCE [LARGE SCALE GENOMIC DNA]</scope>
    <source>
        <strain evidence="4">Cupriavidus taiwanensis LMG 19425</strain>
    </source>
</reference>
<dbReference type="NCBIfam" id="NF008755">
    <property type="entry name" value="PRK11788.1-3"/>
    <property type="match status" value="1"/>
</dbReference>
<comment type="function">
    <text evidence="2">Modulates cellular lipopolysaccharide (LPS) levels by regulating LpxC, which is involved in lipid A biosynthesis. May act by modulating the proteolytic activity of FtsH towards LpxC. May also coordinate assembly of proteins involved in LPS synthesis at the plasma membrane.</text>
</comment>
<keyword evidence="2" id="KW-0472">Membrane</keyword>
<dbReference type="Pfam" id="PF18073">
    <property type="entry name" value="Zn_ribbon_LapB"/>
    <property type="match status" value="1"/>
</dbReference>
<dbReference type="SUPFAM" id="SSF48452">
    <property type="entry name" value="TPR-like"/>
    <property type="match status" value="1"/>
</dbReference>
<feature type="binding site" evidence="2">
    <location>
        <position position="377"/>
    </location>
    <ligand>
        <name>Fe cation</name>
        <dbReference type="ChEBI" id="CHEBI:24875"/>
    </ligand>
</feature>
<feature type="domain" description="LapB rubredoxin metal binding" evidence="3">
    <location>
        <begin position="375"/>
        <end position="399"/>
    </location>
</feature>
<evidence type="ECO:0000259" key="3">
    <source>
        <dbReference type="Pfam" id="PF18073"/>
    </source>
</evidence>
<evidence type="ECO:0000313" key="4">
    <source>
        <dbReference type="EMBL" id="SPK73160.1"/>
    </source>
</evidence>
<feature type="binding site" evidence="2">
    <location>
        <position position="391"/>
    </location>
    <ligand>
        <name>Fe cation</name>
        <dbReference type="ChEBI" id="CHEBI:24875"/>
    </ligand>
</feature>
<dbReference type="Gene3D" id="1.25.40.10">
    <property type="entry name" value="Tetratricopeptide repeat domain"/>
    <property type="match status" value="2"/>
</dbReference>
<keyword evidence="2" id="KW-0408">Iron</keyword>
<keyword evidence="2" id="KW-0997">Cell inner membrane</keyword>
<proteinExistence type="inferred from homology"/>
<dbReference type="AlphaFoldDB" id="A0A375IGG5"/>